<evidence type="ECO:0000256" key="1">
    <source>
        <dbReference type="SAM" id="MobiDB-lite"/>
    </source>
</evidence>
<feature type="region of interest" description="Disordered" evidence="1">
    <location>
        <begin position="492"/>
        <end position="1041"/>
    </location>
</feature>
<keyword evidence="4" id="KW-1185">Reference proteome</keyword>
<feature type="compositionally biased region" description="Low complexity" evidence="1">
    <location>
        <begin position="1066"/>
        <end position="1083"/>
    </location>
</feature>
<feature type="region of interest" description="Disordered" evidence="1">
    <location>
        <begin position="1055"/>
        <end position="1101"/>
    </location>
</feature>
<name>A0A518GNR8_9PLAN</name>
<feature type="compositionally biased region" description="Basic and acidic residues" evidence="1">
    <location>
        <begin position="526"/>
        <end position="545"/>
    </location>
</feature>
<sequence length="1101" mass="120698">MRYRYRHFIEREFVATRRWLGLSLVRWSGWWRSELKHLERYLSQRGEWYAVAFAGFLGVFLTFMLLASYREPTLYNVNIELPPVAARLPRIPELPVAEVDTSISLAPRLLVADYPAEFMFVGLERRVVDPYLSRSTFTVPADLSLSVDWLHSVVPEAALAAMDASRNEATASSDSGQSSRAWSDILNRIRDDWRRAQSRPGDSQMAAYSLATPYTGLGNRLPKALADDLTSDVPKSTVPARGEAYFEVAMESSRRSDLQQGGESIVSIRNLSSETLPLVEVLEPFSRMPQVVGAFPDGYVDQDGLKRSISLLPPGESERLTTRWLSSQQTANDLLSTNLGRFPAGATSGEYRLPTGNSSLVQTVAEVTADAVAGSRTLVTPPRKNARLVIQLSSTDRIVKGKNLKMNIRVQNIGEIPLDNVRILADLSPELTHYYGNAVEYEVGSLRLNEDHQTIFIIEGKTLGAGKAVLRAVSPDTPIAMEVSQLLVTDDTGYSPVAVPPRNTPRDQSTDFPLPRPGRSENSSSDPRDPSLPRDELWPPRERIPAARPQNPIPDDGLFGPAPGELPANPRPNSSSELENSLRNSNQPLPRVPANMRERPDSGRLFGSPPVDDPLNRSDRTGRELDPVLDPNPGKDLNLRDRGNNTPSADPFGPEPQPLDSTNSLPARRPSLPAVNEPAFEPRRTQPVMPEDNTFGPAPGRRPLLDREDSPSTTDMPRENSRDFPPLPDDFGPVPTELPPSGLPSRTMPLERDRLDNLPEPVEPARPRNSTTRPSSDPLDNAFPDPLPGQPLPSIKTPELDRSADPRQPLPLLPEMTPRSRDVPARDPLGSPEINQPLEDRIDKTIPNRSGWNPTLPRKPNPSISNEPLDPFSELNEPVRSRINRDLPQLPDALDSAAPDTATANPQGSMRSRSPQPASEPDPFSNGLDPLDLLEKADPKTNQPESPAGRRTLPALPTEIPDDFPPLGPLPGAGQPDSSTRSRELPTGRPTPAAQPPLPERNRTSPQDPFDPFPANDGVIRKARPAAPEIPVQPVAEGAQTAPFKVVTASYQEFVPVRTSKTPVKSSPSATAPSRAPSANNSTVNNHPWAASPEPRPEGSR</sequence>
<feature type="transmembrane region" description="Helical" evidence="2">
    <location>
        <begin position="48"/>
        <end position="69"/>
    </location>
</feature>
<gene>
    <name evidence="3" type="ORF">Spb1_22020</name>
</gene>
<evidence type="ECO:0000313" key="3">
    <source>
        <dbReference type="EMBL" id="QDV30273.1"/>
    </source>
</evidence>
<proteinExistence type="predicted"/>
<feature type="compositionally biased region" description="Basic and acidic residues" evidence="1">
    <location>
        <begin position="614"/>
        <end position="626"/>
    </location>
</feature>
<keyword evidence="2" id="KW-0812">Transmembrane</keyword>
<keyword evidence="2" id="KW-1133">Transmembrane helix</keyword>
<protein>
    <recommendedName>
        <fullName evidence="5">DUF11 domain-containing protein</fullName>
    </recommendedName>
</protein>
<feature type="compositionally biased region" description="Low complexity" evidence="1">
    <location>
        <begin position="571"/>
        <end position="586"/>
    </location>
</feature>
<dbReference type="Proteomes" id="UP000315349">
    <property type="component" value="Chromosome"/>
</dbReference>
<accession>A0A518GNR8</accession>
<organism evidence="3 4">
    <name type="scientific">Planctopirus ephydatiae</name>
    <dbReference type="NCBI Taxonomy" id="2528019"/>
    <lineage>
        <taxon>Bacteria</taxon>
        <taxon>Pseudomonadati</taxon>
        <taxon>Planctomycetota</taxon>
        <taxon>Planctomycetia</taxon>
        <taxon>Planctomycetales</taxon>
        <taxon>Planctomycetaceae</taxon>
        <taxon>Planctopirus</taxon>
    </lineage>
</organism>
<feature type="compositionally biased region" description="Basic and acidic residues" evidence="1">
    <location>
        <begin position="703"/>
        <end position="722"/>
    </location>
</feature>
<evidence type="ECO:0000313" key="4">
    <source>
        <dbReference type="Proteomes" id="UP000315349"/>
    </source>
</evidence>
<dbReference type="AlphaFoldDB" id="A0A518GNR8"/>
<keyword evidence="2" id="KW-0472">Membrane</keyword>
<evidence type="ECO:0008006" key="5">
    <source>
        <dbReference type="Google" id="ProtNLM"/>
    </source>
</evidence>
<evidence type="ECO:0000256" key="2">
    <source>
        <dbReference type="SAM" id="Phobius"/>
    </source>
</evidence>
<feature type="compositionally biased region" description="Polar residues" evidence="1">
    <location>
        <begin position="902"/>
        <end position="917"/>
    </location>
</feature>
<dbReference type="EMBL" id="CP036299">
    <property type="protein sequence ID" value="QDV30273.1"/>
    <property type="molecule type" value="Genomic_DNA"/>
</dbReference>
<reference evidence="3 4" key="1">
    <citation type="submission" date="2019-02" db="EMBL/GenBank/DDBJ databases">
        <title>Deep-cultivation of Planctomycetes and their phenomic and genomic characterization uncovers novel biology.</title>
        <authorList>
            <person name="Wiegand S."/>
            <person name="Jogler M."/>
            <person name="Boedeker C."/>
            <person name="Pinto D."/>
            <person name="Vollmers J."/>
            <person name="Rivas-Marin E."/>
            <person name="Kohn T."/>
            <person name="Peeters S.H."/>
            <person name="Heuer A."/>
            <person name="Rast P."/>
            <person name="Oberbeckmann S."/>
            <person name="Bunk B."/>
            <person name="Jeske O."/>
            <person name="Meyerdierks A."/>
            <person name="Storesund J.E."/>
            <person name="Kallscheuer N."/>
            <person name="Luecker S."/>
            <person name="Lage O.M."/>
            <person name="Pohl T."/>
            <person name="Merkel B.J."/>
            <person name="Hornburger P."/>
            <person name="Mueller R.-W."/>
            <person name="Bruemmer F."/>
            <person name="Labrenz M."/>
            <person name="Spormann A.M."/>
            <person name="Op den Camp H."/>
            <person name="Overmann J."/>
            <person name="Amann R."/>
            <person name="Jetten M.S.M."/>
            <person name="Mascher T."/>
            <person name="Medema M.H."/>
            <person name="Devos D.P."/>
            <person name="Kaster A.-K."/>
            <person name="Ovreas L."/>
            <person name="Rohde M."/>
            <person name="Galperin M.Y."/>
            <person name="Jogler C."/>
        </authorList>
    </citation>
    <scope>NUCLEOTIDE SEQUENCE [LARGE SCALE GENOMIC DNA]</scope>
    <source>
        <strain evidence="3 4">Spb1</strain>
    </source>
</reference>
<dbReference type="OrthoDB" id="207217at2"/>
<dbReference type="KEGG" id="peh:Spb1_22020"/>
<dbReference type="RefSeq" id="WP_145299369.1">
    <property type="nucleotide sequence ID" value="NZ_CP036299.1"/>
</dbReference>